<organism evidence="2 3">
    <name type="scientific">Coccomyxa viridis</name>
    <dbReference type="NCBI Taxonomy" id="1274662"/>
    <lineage>
        <taxon>Eukaryota</taxon>
        <taxon>Viridiplantae</taxon>
        <taxon>Chlorophyta</taxon>
        <taxon>core chlorophytes</taxon>
        <taxon>Trebouxiophyceae</taxon>
        <taxon>Trebouxiophyceae incertae sedis</taxon>
        <taxon>Coccomyxaceae</taxon>
        <taxon>Coccomyxa</taxon>
    </lineage>
</organism>
<feature type="transmembrane region" description="Helical" evidence="1">
    <location>
        <begin position="22"/>
        <end position="38"/>
    </location>
</feature>
<keyword evidence="1" id="KW-0472">Membrane</keyword>
<feature type="transmembrane region" description="Helical" evidence="1">
    <location>
        <begin position="50"/>
        <end position="69"/>
    </location>
</feature>
<keyword evidence="1" id="KW-1133">Transmembrane helix</keyword>
<protein>
    <submittedName>
        <fullName evidence="2">G9281 protein</fullName>
    </submittedName>
</protein>
<keyword evidence="1" id="KW-0812">Transmembrane</keyword>
<reference evidence="2 3" key="1">
    <citation type="submission" date="2024-06" db="EMBL/GenBank/DDBJ databases">
        <authorList>
            <person name="Kraege A."/>
            <person name="Thomma B."/>
        </authorList>
    </citation>
    <scope>NUCLEOTIDE SEQUENCE [LARGE SCALE GENOMIC DNA]</scope>
</reference>
<keyword evidence="3" id="KW-1185">Reference proteome</keyword>
<sequence length="76" mass="8776">MPALYEAVLDIEDEYRVMLDDMLRFTVVAFVAVFLYCSSHPKRAAAVDELVVEAYVYILLGIAAYHMVWTNVFRLK</sequence>
<evidence type="ECO:0000313" key="2">
    <source>
        <dbReference type="EMBL" id="CAL5226432.1"/>
    </source>
</evidence>
<evidence type="ECO:0000313" key="3">
    <source>
        <dbReference type="Proteomes" id="UP001497392"/>
    </source>
</evidence>
<gene>
    <name evidence="2" type="primary">g9281</name>
    <name evidence="2" type="ORF">VP750_LOCUS8338</name>
</gene>
<name>A0ABP1G3S8_9CHLO</name>
<dbReference type="Proteomes" id="UP001497392">
    <property type="component" value="Unassembled WGS sequence"/>
</dbReference>
<evidence type="ECO:0000256" key="1">
    <source>
        <dbReference type="SAM" id="Phobius"/>
    </source>
</evidence>
<accession>A0ABP1G3S8</accession>
<comment type="caution">
    <text evidence="2">The sequence shown here is derived from an EMBL/GenBank/DDBJ whole genome shotgun (WGS) entry which is preliminary data.</text>
</comment>
<dbReference type="EMBL" id="CAXHTA020000016">
    <property type="protein sequence ID" value="CAL5226432.1"/>
    <property type="molecule type" value="Genomic_DNA"/>
</dbReference>
<proteinExistence type="predicted"/>